<dbReference type="SMR" id="A0A015ISV8"/>
<evidence type="ECO:0000313" key="1">
    <source>
        <dbReference type="EMBL" id="EXX57355.1"/>
    </source>
</evidence>
<dbReference type="STRING" id="1432141.A0A015ISV8"/>
<dbReference type="InterPro" id="IPR011990">
    <property type="entry name" value="TPR-like_helical_dom_sf"/>
</dbReference>
<gene>
    <name evidence="1" type="ORF">RirG_207840</name>
</gene>
<comment type="caution">
    <text evidence="1">The sequence shown here is derived from an EMBL/GenBank/DDBJ whole genome shotgun (WGS) entry which is preliminary data.</text>
</comment>
<name>A0A015ISV8_RHIIW</name>
<reference evidence="1 2" key="1">
    <citation type="submission" date="2014-02" db="EMBL/GenBank/DDBJ databases">
        <title>Single nucleus genome sequencing reveals high similarity among nuclei of an endomycorrhizal fungus.</title>
        <authorList>
            <person name="Lin K."/>
            <person name="Geurts R."/>
            <person name="Zhang Z."/>
            <person name="Limpens E."/>
            <person name="Saunders D.G."/>
            <person name="Mu D."/>
            <person name="Pang E."/>
            <person name="Cao H."/>
            <person name="Cha H."/>
            <person name="Lin T."/>
            <person name="Zhou Q."/>
            <person name="Shang Y."/>
            <person name="Li Y."/>
            <person name="Ivanov S."/>
            <person name="Sharma T."/>
            <person name="Velzen R.V."/>
            <person name="Ruijter N.D."/>
            <person name="Aanen D.K."/>
            <person name="Win J."/>
            <person name="Kamoun S."/>
            <person name="Bisseling T."/>
            <person name="Huang S."/>
        </authorList>
    </citation>
    <scope>NUCLEOTIDE SEQUENCE [LARGE SCALE GENOMIC DNA]</scope>
    <source>
        <strain evidence="2">DAOM197198w</strain>
    </source>
</reference>
<accession>A0A015ISV8</accession>
<keyword evidence="2" id="KW-1185">Reference proteome</keyword>
<dbReference type="Gene3D" id="1.25.40.10">
    <property type="entry name" value="Tetratricopeptide repeat domain"/>
    <property type="match status" value="2"/>
</dbReference>
<dbReference type="Pfam" id="PF08238">
    <property type="entry name" value="Sel1"/>
    <property type="match status" value="7"/>
</dbReference>
<sequence length="412" mass="48349">MSNFLSNFSNDKIIKSINEFLITETNEINETIEIIDIVIDEKFLKKFSKDFYKKIIYINDYNTIKTLENNLKEWINNNKNSNEILKLMRNHEKNKIWFSNIIGFFYQYGIGCNMDKNKALELYLLNIKIEEEKDYELFDILQNINIIIGKYLLSLFYYKDIILDKILQNNLNKYLEFAIKGVPMAQYNLGYCYQYGQGVTKDYKEAFEWYSISANNECAEGQNKLGECHYHGIGTTQDYLRAYKWYSKSANNGYALGKSNLGECYHYGKGVKKNYYKAFELYSKAADEGNIKAQNNLGECYYYGEGIQQNHVKAFEWYYKSAINGCAEGQNHLGYCYRRGVGTEKNYAKAFEWYSKSANNGCHFGQYHLGECYNYGIGTSISMIDARYWYKKASDNGIRRAKYKLMQIGYYN</sequence>
<dbReference type="SUPFAM" id="SSF81901">
    <property type="entry name" value="HCP-like"/>
    <property type="match status" value="2"/>
</dbReference>
<dbReference type="SMART" id="SM00671">
    <property type="entry name" value="SEL1"/>
    <property type="match status" value="6"/>
</dbReference>
<dbReference type="EMBL" id="JEMT01027400">
    <property type="protein sequence ID" value="EXX57355.1"/>
    <property type="molecule type" value="Genomic_DNA"/>
</dbReference>
<dbReference type="PANTHER" id="PTHR43628:SF1">
    <property type="entry name" value="CHITIN SYNTHASE REGULATORY FACTOR 2-RELATED"/>
    <property type="match status" value="1"/>
</dbReference>
<dbReference type="InterPro" id="IPR006597">
    <property type="entry name" value="Sel1-like"/>
</dbReference>
<dbReference type="Proteomes" id="UP000022910">
    <property type="component" value="Unassembled WGS sequence"/>
</dbReference>
<dbReference type="AlphaFoldDB" id="A0A015ISV8"/>
<dbReference type="InterPro" id="IPR052945">
    <property type="entry name" value="Mitotic_Regulator"/>
</dbReference>
<dbReference type="HOGENOM" id="CLU_000288_36_14_1"/>
<organism evidence="1 2">
    <name type="scientific">Rhizophagus irregularis (strain DAOM 197198w)</name>
    <name type="common">Glomus intraradices</name>
    <dbReference type="NCBI Taxonomy" id="1432141"/>
    <lineage>
        <taxon>Eukaryota</taxon>
        <taxon>Fungi</taxon>
        <taxon>Fungi incertae sedis</taxon>
        <taxon>Mucoromycota</taxon>
        <taxon>Glomeromycotina</taxon>
        <taxon>Glomeromycetes</taxon>
        <taxon>Glomerales</taxon>
        <taxon>Glomeraceae</taxon>
        <taxon>Rhizophagus</taxon>
    </lineage>
</organism>
<protein>
    <submittedName>
        <fullName evidence="1">Skt5p</fullName>
    </submittedName>
</protein>
<dbReference type="PANTHER" id="PTHR43628">
    <property type="entry name" value="ACTIVATOR OF C KINASE PROTEIN 1-RELATED"/>
    <property type="match status" value="1"/>
</dbReference>
<proteinExistence type="predicted"/>
<evidence type="ECO:0000313" key="2">
    <source>
        <dbReference type="Proteomes" id="UP000022910"/>
    </source>
</evidence>